<sequence>MSINLVRVENHYHPDYFPVLSLIREEFMVRLAGNSNVTPVDTMGCNILMEPV</sequence>
<proteinExistence type="predicted"/>
<organism evidence="1 2">
    <name type="scientific">Pedobacter cryoconitis</name>
    <dbReference type="NCBI Taxonomy" id="188932"/>
    <lineage>
        <taxon>Bacteria</taxon>
        <taxon>Pseudomonadati</taxon>
        <taxon>Bacteroidota</taxon>
        <taxon>Sphingobacteriia</taxon>
        <taxon>Sphingobacteriales</taxon>
        <taxon>Sphingobacteriaceae</taxon>
        <taxon>Pedobacter</taxon>
    </lineage>
</organism>
<protein>
    <submittedName>
        <fullName evidence="1">Uncharacterized protein</fullName>
    </submittedName>
</protein>
<dbReference type="Proteomes" id="UP000521017">
    <property type="component" value="Unassembled WGS sequence"/>
</dbReference>
<dbReference type="AlphaFoldDB" id="A0A7X0J0G3"/>
<gene>
    <name evidence="1" type="ORF">HDF25_000938</name>
</gene>
<comment type="caution">
    <text evidence="1">The sequence shown here is derived from an EMBL/GenBank/DDBJ whole genome shotgun (WGS) entry which is preliminary data.</text>
</comment>
<evidence type="ECO:0000313" key="2">
    <source>
        <dbReference type="Proteomes" id="UP000521017"/>
    </source>
</evidence>
<accession>A0A7X0J0G3</accession>
<evidence type="ECO:0000313" key="1">
    <source>
        <dbReference type="EMBL" id="MBB6498801.1"/>
    </source>
</evidence>
<reference evidence="1 2" key="1">
    <citation type="submission" date="2020-08" db="EMBL/GenBank/DDBJ databases">
        <title>Genomic Encyclopedia of Type Strains, Phase IV (KMG-V): Genome sequencing to study the core and pangenomes of soil and plant-associated prokaryotes.</title>
        <authorList>
            <person name="Whitman W."/>
        </authorList>
    </citation>
    <scope>NUCLEOTIDE SEQUENCE [LARGE SCALE GENOMIC DNA]</scope>
    <source>
        <strain evidence="1 2">M2T3</strain>
    </source>
</reference>
<dbReference type="EMBL" id="JACHCC010000002">
    <property type="protein sequence ID" value="MBB6498801.1"/>
    <property type="molecule type" value="Genomic_DNA"/>
</dbReference>
<name>A0A7X0J0G3_9SPHI</name>